<dbReference type="PROSITE" id="PS00573">
    <property type="entry name" value="PYRIDINE_REDOX_2"/>
    <property type="match status" value="1"/>
</dbReference>
<comment type="cofactor">
    <cofactor evidence="10">
        <name>FAD</name>
        <dbReference type="ChEBI" id="CHEBI:57692"/>
    </cofactor>
    <text evidence="10">Binds 1 FAD per subunit.</text>
</comment>
<keyword evidence="5 10" id="KW-0521">NADP</keyword>
<dbReference type="Pfam" id="PF07992">
    <property type="entry name" value="Pyr_redox_2"/>
    <property type="match status" value="1"/>
</dbReference>
<keyword evidence="3 9" id="KW-0285">Flavoprotein</keyword>
<dbReference type="Gene3D" id="3.50.50.60">
    <property type="entry name" value="FAD/NAD(P)-binding domain"/>
    <property type="match status" value="2"/>
</dbReference>
<evidence type="ECO:0000256" key="3">
    <source>
        <dbReference type="ARBA" id="ARBA00022630"/>
    </source>
</evidence>
<keyword evidence="4 9" id="KW-0274">FAD</keyword>
<evidence type="ECO:0000256" key="4">
    <source>
        <dbReference type="ARBA" id="ARBA00022827"/>
    </source>
</evidence>
<comment type="subunit">
    <text evidence="9">Homodimer.</text>
</comment>
<dbReference type="InterPro" id="IPR036188">
    <property type="entry name" value="FAD/NAD-bd_sf"/>
</dbReference>
<dbReference type="Proteomes" id="UP001314181">
    <property type="component" value="Unassembled WGS sequence"/>
</dbReference>
<keyword evidence="8 9" id="KW-0676">Redox-active center</keyword>
<dbReference type="NCBIfam" id="TIGR01292">
    <property type="entry name" value="TRX_reduct"/>
    <property type="match status" value="1"/>
</dbReference>
<evidence type="ECO:0000256" key="2">
    <source>
        <dbReference type="ARBA" id="ARBA00018719"/>
    </source>
</evidence>
<dbReference type="InterPro" id="IPR023753">
    <property type="entry name" value="FAD/NAD-binding_dom"/>
</dbReference>
<gene>
    <name evidence="12" type="primary">trxB</name>
    <name evidence="12" type="ORF">CAXC1_20002</name>
</gene>
<comment type="caution">
    <text evidence="12">The sequence shown here is derived from an EMBL/GenBank/DDBJ whole genome shotgun (WGS) entry which is preliminary data.</text>
</comment>
<evidence type="ECO:0000256" key="9">
    <source>
        <dbReference type="RuleBase" id="RU003880"/>
    </source>
</evidence>
<keyword evidence="13" id="KW-1185">Reference proteome</keyword>
<organism evidence="12 13">
    <name type="scientific">Candidatus Xenohaliotis californiensis</name>
    <dbReference type="NCBI Taxonomy" id="84677"/>
    <lineage>
        <taxon>Bacteria</taxon>
        <taxon>Pseudomonadati</taxon>
        <taxon>Pseudomonadota</taxon>
        <taxon>Alphaproteobacteria</taxon>
        <taxon>Rickettsiales</taxon>
        <taxon>Anaplasmataceae</taxon>
        <taxon>Candidatus Xenohaliotis</taxon>
    </lineage>
</organism>
<dbReference type="EC" id="1.8.1.9" evidence="9"/>
<name>A0ABM9N841_9RICK</name>
<proteinExistence type="inferred from homology"/>
<evidence type="ECO:0000256" key="7">
    <source>
        <dbReference type="ARBA" id="ARBA00023157"/>
    </source>
</evidence>
<dbReference type="EMBL" id="CAWVOK010000022">
    <property type="protein sequence ID" value="CAK8163044.1"/>
    <property type="molecule type" value="Genomic_DNA"/>
</dbReference>
<evidence type="ECO:0000256" key="10">
    <source>
        <dbReference type="RuleBase" id="RU003881"/>
    </source>
</evidence>
<sequence>MSKTHNVIIIGSGPAGYTSAIYAARAGMQPLIIQGIQPGGQLLTTTYIENYPGFAKPIQGPWLINQMELQAKACGAEIIFDHVDKVDFNKPKKLEINCSSGKTFISKTCIIATGANAKWLGLKNEEKYKGYGVSSCAVCDGMFFKDQNVLVVGGGNTAIEDALYLSKITSKVTLIHRRKQLRADHAMQQKLFSNKKINIIWDTVLKDIYGTNKPKKVTGVEIQNIKNNTVEKLDVMGVFIAVGHKPATEIFQNCLDIDEYGYIQTTPGSTATKIEGVFAAGDAQDAKYRQAITAAGTGCIAALEAQRYLENE</sequence>
<dbReference type="RefSeq" id="WP_338364031.1">
    <property type="nucleotide sequence ID" value="NZ_CAWVOK010000022.1"/>
</dbReference>
<dbReference type="PANTHER" id="PTHR48105">
    <property type="entry name" value="THIOREDOXIN REDUCTASE 1-RELATED-RELATED"/>
    <property type="match status" value="1"/>
</dbReference>
<evidence type="ECO:0000256" key="1">
    <source>
        <dbReference type="ARBA" id="ARBA00009333"/>
    </source>
</evidence>
<reference evidence="12 13" key="1">
    <citation type="submission" date="2024-01" db="EMBL/GenBank/DDBJ databases">
        <authorList>
            <person name="Kunselman E."/>
        </authorList>
    </citation>
    <scope>NUCLEOTIDE SEQUENCE [LARGE SCALE GENOMIC DNA]</scope>
    <source>
        <strain evidence="12">2 abalone samples</strain>
    </source>
</reference>
<keyword evidence="6 9" id="KW-0560">Oxidoreductase</keyword>
<dbReference type="SUPFAM" id="SSF51905">
    <property type="entry name" value="FAD/NAD(P)-binding domain"/>
    <property type="match status" value="1"/>
</dbReference>
<comment type="catalytic activity">
    <reaction evidence="9">
        <text>[thioredoxin]-dithiol + NADP(+) = [thioredoxin]-disulfide + NADPH + H(+)</text>
        <dbReference type="Rhea" id="RHEA:20345"/>
        <dbReference type="Rhea" id="RHEA-COMP:10698"/>
        <dbReference type="Rhea" id="RHEA-COMP:10700"/>
        <dbReference type="ChEBI" id="CHEBI:15378"/>
        <dbReference type="ChEBI" id="CHEBI:29950"/>
        <dbReference type="ChEBI" id="CHEBI:50058"/>
        <dbReference type="ChEBI" id="CHEBI:57783"/>
        <dbReference type="ChEBI" id="CHEBI:58349"/>
        <dbReference type="EC" id="1.8.1.9"/>
    </reaction>
</comment>
<evidence type="ECO:0000256" key="5">
    <source>
        <dbReference type="ARBA" id="ARBA00022857"/>
    </source>
</evidence>
<evidence type="ECO:0000256" key="8">
    <source>
        <dbReference type="ARBA" id="ARBA00023284"/>
    </source>
</evidence>
<dbReference type="GO" id="GO:0004791">
    <property type="term" value="F:thioredoxin-disulfide reductase (NADPH) activity"/>
    <property type="evidence" value="ECO:0007669"/>
    <property type="project" value="UniProtKB-EC"/>
</dbReference>
<feature type="domain" description="FAD/NAD(P)-binding" evidence="11">
    <location>
        <begin position="6"/>
        <end position="298"/>
    </location>
</feature>
<comment type="similarity">
    <text evidence="1 9">Belongs to the class-II pyridine nucleotide-disulfide oxidoreductase family.</text>
</comment>
<keyword evidence="7" id="KW-1015">Disulfide bond</keyword>
<dbReference type="PRINTS" id="PR00368">
    <property type="entry name" value="FADPNR"/>
</dbReference>
<evidence type="ECO:0000313" key="13">
    <source>
        <dbReference type="Proteomes" id="UP001314181"/>
    </source>
</evidence>
<dbReference type="InterPro" id="IPR008255">
    <property type="entry name" value="Pyr_nucl-diS_OxRdtase_2_AS"/>
</dbReference>
<accession>A0ABM9N841</accession>
<dbReference type="InterPro" id="IPR005982">
    <property type="entry name" value="Thioredox_Rdtase"/>
</dbReference>
<protein>
    <recommendedName>
        <fullName evidence="2 9">Thioredoxin reductase</fullName>
        <ecNumber evidence="9">1.8.1.9</ecNumber>
    </recommendedName>
</protein>
<evidence type="ECO:0000259" key="11">
    <source>
        <dbReference type="Pfam" id="PF07992"/>
    </source>
</evidence>
<evidence type="ECO:0000256" key="6">
    <source>
        <dbReference type="ARBA" id="ARBA00023002"/>
    </source>
</evidence>
<dbReference type="PRINTS" id="PR00469">
    <property type="entry name" value="PNDRDTASEII"/>
</dbReference>
<dbReference type="InterPro" id="IPR050097">
    <property type="entry name" value="Ferredoxin-NADP_redctase_2"/>
</dbReference>
<evidence type="ECO:0000313" key="12">
    <source>
        <dbReference type="EMBL" id="CAK8163044.1"/>
    </source>
</evidence>